<feature type="signal peptide" evidence="1">
    <location>
        <begin position="1"/>
        <end position="21"/>
    </location>
</feature>
<dbReference type="InterPro" id="IPR036396">
    <property type="entry name" value="Cyt_P450_sf"/>
</dbReference>
<reference evidence="2" key="1">
    <citation type="submission" date="2024-03" db="EMBL/GenBank/DDBJ databases">
        <title>WGS assembly of Saponaria officinalis var. Norfolk2.</title>
        <authorList>
            <person name="Jenkins J."/>
            <person name="Shu S."/>
            <person name="Grimwood J."/>
            <person name="Barry K."/>
            <person name="Goodstein D."/>
            <person name="Schmutz J."/>
            <person name="Leebens-Mack J."/>
            <person name="Osbourn A."/>
        </authorList>
    </citation>
    <scope>NUCLEOTIDE SEQUENCE [LARGE SCALE GENOMIC DNA]</scope>
    <source>
        <strain evidence="2">JIC</strain>
    </source>
</reference>
<evidence type="ECO:0000313" key="2">
    <source>
        <dbReference type="EMBL" id="KAK9757295.1"/>
    </source>
</evidence>
<dbReference type="PANTHER" id="PTHR24299">
    <property type="entry name" value="CYTOCHROME P450 FAMILY 1"/>
    <property type="match status" value="1"/>
</dbReference>
<dbReference type="AlphaFoldDB" id="A0AAW1NIY9"/>
<accession>A0AAW1NIY9</accession>
<sequence length="111" mass="12388">MDYHLFAGVLALLLFLHCLLRWQDRTSTEKTPPQPSGAWPLIGHLHLLGDLPHISFGKLADKYGPIFMIKLGLKKARIVSSSAMAKECIAGDIRVSVNNSAFILEKSRIKY</sequence>
<evidence type="ECO:0000256" key="1">
    <source>
        <dbReference type="SAM" id="SignalP"/>
    </source>
</evidence>
<dbReference type="PANTHER" id="PTHR24299:SF66">
    <property type="entry name" value="CYTOCHROME P450 82A4-LIKE"/>
    <property type="match status" value="1"/>
</dbReference>
<keyword evidence="3" id="KW-1185">Reference proteome</keyword>
<protein>
    <recommendedName>
        <fullName evidence="4">Cytochrome P450</fullName>
    </recommendedName>
</protein>
<dbReference type="GO" id="GO:0004497">
    <property type="term" value="F:monooxygenase activity"/>
    <property type="evidence" value="ECO:0007669"/>
    <property type="project" value="InterPro"/>
</dbReference>
<keyword evidence="1" id="KW-0732">Signal</keyword>
<evidence type="ECO:0008006" key="4">
    <source>
        <dbReference type="Google" id="ProtNLM"/>
    </source>
</evidence>
<gene>
    <name evidence="2" type="ORF">RND81_01G154200</name>
</gene>
<feature type="chain" id="PRO_5043979688" description="Cytochrome P450" evidence="1">
    <location>
        <begin position="22"/>
        <end position="111"/>
    </location>
</feature>
<name>A0AAW1NIY9_SAPOF</name>
<dbReference type="Pfam" id="PF00067">
    <property type="entry name" value="p450"/>
    <property type="match status" value="1"/>
</dbReference>
<dbReference type="GO" id="GO:0020037">
    <property type="term" value="F:heme binding"/>
    <property type="evidence" value="ECO:0007669"/>
    <property type="project" value="InterPro"/>
</dbReference>
<dbReference type="InterPro" id="IPR001128">
    <property type="entry name" value="Cyt_P450"/>
</dbReference>
<evidence type="ECO:0000313" key="3">
    <source>
        <dbReference type="Proteomes" id="UP001443914"/>
    </source>
</evidence>
<dbReference type="Proteomes" id="UP001443914">
    <property type="component" value="Unassembled WGS sequence"/>
</dbReference>
<comment type="caution">
    <text evidence="2">The sequence shown here is derived from an EMBL/GenBank/DDBJ whole genome shotgun (WGS) entry which is preliminary data.</text>
</comment>
<dbReference type="GO" id="GO:0016705">
    <property type="term" value="F:oxidoreductase activity, acting on paired donors, with incorporation or reduction of molecular oxygen"/>
    <property type="evidence" value="ECO:0007669"/>
    <property type="project" value="InterPro"/>
</dbReference>
<organism evidence="2 3">
    <name type="scientific">Saponaria officinalis</name>
    <name type="common">Common soapwort</name>
    <name type="synonym">Lychnis saponaria</name>
    <dbReference type="NCBI Taxonomy" id="3572"/>
    <lineage>
        <taxon>Eukaryota</taxon>
        <taxon>Viridiplantae</taxon>
        <taxon>Streptophyta</taxon>
        <taxon>Embryophyta</taxon>
        <taxon>Tracheophyta</taxon>
        <taxon>Spermatophyta</taxon>
        <taxon>Magnoliopsida</taxon>
        <taxon>eudicotyledons</taxon>
        <taxon>Gunneridae</taxon>
        <taxon>Pentapetalae</taxon>
        <taxon>Caryophyllales</taxon>
        <taxon>Caryophyllaceae</taxon>
        <taxon>Caryophylleae</taxon>
        <taxon>Saponaria</taxon>
    </lineage>
</organism>
<dbReference type="GO" id="GO:0005506">
    <property type="term" value="F:iron ion binding"/>
    <property type="evidence" value="ECO:0007669"/>
    <property type="project" value="InterPro"/>
</dbReference>
<proteinExistence type="predicted"/>
<dbReference type="Gene3D" id="1.10.630.10">
    <property type="entry name" value="Cytochrome P450"/>
    <property type="match status" value="1"/>
</dbReference>
<dbReference type="SUPFAM" id="SSF48264">
    <property type="entry name" value="Cytochrome P450"/>
    <property type="match status" value="1"/>
</dbReference>
<dbReference type="EMBL" id="JBDFQZ010000001">
    <property type="protein sequence ID" value="KAK9757295.1"/>
    <property type="molecule type" value="Genomic_DNA"/>
</dbReference>